<dbReference type="InterPro" id="IPR038186">
    <property type="entry name" value="CHAD_dom_sf"/>
</dbReference>
<dbReference type="InterPro" id="IPR007899">
    <property type="entry name" value="CHAD_dom"/>
</dbReference>
<dbReference type="InterPro" id="IPR023577">
    <property type="entry name" value="CYTH_domain"/>
</dbReference>
<organism evidence="3 4">
    <name type="scientific">Arthrobacter pityocampae</name>
    <dbReference type="NCBI Taxonomy" id="547334"/>
    <lineage>
        <taxon>Bacteria</taxon>
        <taxon>Bacillati</taxon>
        <taxon>Actinomycetota</taxon>
        <taxon>Actinomycetes</taxon>
        <taxon>Micrococcales</taxon>
        <taxon>Micrococcaceae</taxon>
        <taxon>Arthrobacter</taxon>
    </lineage>
</organism>
<evidence type="ECO:0000313" key="3">
    <source>
        <dbReference type="EMBL" id="PPB49412.1"/>
    </source>
</evidence>
<dbReference type="InterPro" id="IPR033469">
    <property type="entry name" value="CYTH-like_dom_sf"/>
</dbReference>
<dbReference type="PROSITE" id="PS51707">
    <property type="entry name" value="CYTH"/>
    <property type="match status" value="1"/>
</dbReference>
<keyword evidence="4" id="KW-1185">Reference proteome</keyword>
<dbReference type="AlphaFoldDB" id="A0A2S5IXT8"/>
<comment type="caution">
    <text evidence="3">The sequence shown here is derived from an EMBL/GenBank/DDBJ whole genome shotgun (WGS) entry which is preliminary data.</text>
</comment>
<dbReference type="Pfam" id="PF01928">
    <property type="entry name" value="CYTH"/>
    <property type="match status" value="1"/>
</dbReference>
<dbReference type="CDD" id="cd07374">
    <property type="entry name" value="CYTH-like_Pase"/>
    <property type="match status" value="1"/>
</dbReference>
<dbReference type="PANTHER" id="PTHR39339">
    <property type="entry name" value="SLR1444 PROTEIN"/>
    <property type="match status" value="1"/>
</dbReference>
<dbReference type="Proteomes" id="UP000239297">
    <property type="component" value="Unassembled WGS sequence"/>
</dbReference>
<dbReference type="Gene3D" id="1.40.20.10">
    <property type="entry name" value="CHAD domain"/>
    <property type="match status" value="1"/>
</dbReference>
<dbReference type="Pfam" id="PF05235">
    <property type="entry name" value="CHAD"/>
    <property type="match status" value="1"/>
</dbReference>
<dbReference type="OrthoDB" id="9777271at2"/>
<dbReference type="PANTHER" id="PTHR39339:SF1">
    <property type="entry name" value="CHAD DOMAIN-CONTAINING PROTEIN"/>
    <property type="match status" value="1"/>
</dbReference>
<dbReference type="Gene3D" id="2.40.320.10">
    <property type="entry name" value="Hypothetical Protein Pfu-838710-001"/>
    <property type="match status" value="1"/>
</dbReference>
<dbReference type="RefSeq" id="WP_104120903.1">
    <property type="nucleotide sequence ID" value="NZ_PRKW01000003.1"/>
</dbReference>
<dbReference type="SMART" id="SM00880">
    <property type="entry name" value="CHAD"/>
    <property type="match status" value="1"/>
</dbReference>
<feature type="domain" description="CYTH" evidence="1">
    <location>
        <begin position="6"/>
        <end position="204"/>
    </location>
</feature>
<dbReference type="SMART" id="SM01118">
    <property type="entry name" value="CYTH"/>
    <property type="match status" value="1"/>
</dbReference>
<dbReference type="EMBL" id="PRKW01000003">
    <property type="protein sequence ID" value="PPB49412.1"/>
    <property type="molecule type" value="Genomic_DNA"/>
</dbReference>
<proteinExistence type="predicted"/>
<sequence>MGPDPAVEIERKFDVDDDAAVPLLHDLPGIGRVAQPVEYQLKAEYFDTEDFRLAARRITVRRRTGGEDAGWHLKIPVGPDERHEHHAPLGRKGDGVPASLLDLVRVHIRDRALVPVARLSTRRIVHHLHGEEGGILADLMDDRVRAEVLHPEQDSLHWREWEIELVDGSRDLLDAAQTRVTDAGARPATHSSKLERTLGPLLRTVTDARPAPTPDGPAADVLLAYLHEQLSALEQQDPQVRRDAPDAVHRMRVATRRARSALATYRSLLEDADAVRSLREELKWLAGVLGKARDAEVMHARLREMLAGEPADLVLGPVGRRVDLELGGDYRRAHAQVLKTLRGKRYFRLVDTFESLLTAPALTARAAEPAARLIPELLNRDIRRLRSAVHEARHHPAGLGDHPALHQARKDAKRLRYGAEAAAPVGRKKITRIADSALGIQKILGEHQDSVVTRDLLRRLGAAASQQGENGFTYGRLHALEQGAALRAEERFRKEWKYFPTALGTQ</sequence>
<name>A0A2S5IXT8_9MICC</name>
<gene>
    <name evidence="3" type="ORF">C4K88_06850</name>
</gene>
<evidence type="ECO:0000313" key="4">
    <source>
        <dbReference type="Proteomes" id="UP000239297"/>
    </source>
</evidence>
<dbReference type="PROSITE" id="PS51708">
    <property type="entry name" value="CHAD"/>
    <property type="match status" value="1"/>
</dbReference>
<evidence type="ECO:0000259" key="1">
    <source>
        <dbReference type="PROSITE" id="PS51707"/>
    </source>
</evidence>
<protein>
    <submittedName>
        <fullName evidence="3">CHAD domain containing protein</fullName>
    </submittedName>
</protein>
<reference evidence="3 4" key="1">
    <citation type="journal article" date="2014" name="Int. J. Syst. Evol. Microbiol.">
        <title>Arthrobacter pityocampae sp. nov., isolated from Thaumetopoea pityocampa (Lep., Thaumetopoeidae).</title>
        <authorList>
            <person name="Ince I.A."/>
            <person name="Demirbag Z."/>
            <person name="Kati H."/>
        </authorList>
    </citation>
    <scope>NUCLEOTIDE SEQUENCE [LARGE SCALE GENOMIC DNA]</scope>
    <source>
        <strain evidence="3 4">Tp2</strain>
    </source>
</reference>
<evidence type="ECO:0000259" key="2">
    <source>
        <dbReference type="PROSITE" id="PS51708"/>
    </source>
</evidence>
<accession>A0A2S5IXT8</accession>
<dbReference type="SUPFAM" id="SSF55154">
    <property type="entry name" value="CYTH-like phosphatases"/>
    <property type="match status" value="1"/>
</dbReference>
<feature type="domain" description="CHAD" evidence="2">
    <location>
        <begin position="215"/>
        <end position="501"/>
    </location>
</feature>